<dbReference type="Proteomes" id="UP001642464">
    <property type="component" value="Unassembled WGS sequence"/>
</dbReference>
<protein>
    <recommendedName>
        <fullName evidence="3">Globin-sensor domain-containing protein</fullName>
    </recommendedName>
</protein>
<name>A0ABP0MDZ8_9DINO</name>
<comment type="caution">
    <text evidence="1">The sequence shown here is derived from an EMBL/GenBank/DDBJ whole genome shotgun (WGS) entry which is preliminary data.</text>
</comment>
<evidence type="ECO:0000313" key="2">
    <source>
        <dbReference type="Proteomes" id="UP001642464"/>
    </source>
</evidence>
<keyword evidence="2" id="KW-1185">Reference proteome</keyword>
<dbReference type="EMBL" id="CAXAMM010021296">
    <property type="protein sequence ID" value="CAK9049680.1"/>
    <property type="molecule type" value="Genomic_DNA"/>
</dbReference>
<dbReference type="InterPro" id="IPR029063">
    <property type="entry name" value="SAM-dependent_MTases_sf"/>
</dbReference>
<evidence type="ECO:0008006" key="3">
    <source>
        <dbReference type="Google" id="ProtNLM"/>
    </source>
</evidence>
<dbReference type="SUPFAM" id="SSF53335">
    <property type="entry name" value="S-adenosyl-L-methionine-dependent methyltransferases"/>
    <property type="match status" value="1"/>
</dbReference>
<proteinExistence type="predicted"/>
<evidence type="ECO:0000313" key="1">
    <source>
        <dbReference type="EMBL" id="CAK9049680.1"/>
    </source>
</evidence>
<gene>
    <name evidence="1" type="ORF">SCF082_LOCUS27510</name>
</gene>
<reference evidence="1 2" key="1">
    <citation type="submission" date="2024-02" db="EMBL/GenBank/DDBJ databases">
        <authorList>
            <person name="Chen Y."/>
            <person name="Shah S."/>
            <person name="Dougan E. K."/>
            <person name="Thang M."/>
            <person name="Chan C."/>
        </authorList>
    </citation>
    <scope>NUCLEOTIDE SEQUENCE [LARGE SCALE GENOMIC DNA]</scope>
</reference>
<accession>A0ABP0MDZ8</accession>
<sequence length="261" mass="30269">MAREGLLDPERLERFVFPLYFRELCEVRAPLDSEPDLQRAFEIVELTSEQIANPYAELLEEGGDIRQYARDYTAFARGFSESAFRNGLFTDPDTYNDVAERRTETFFQRLEALFAREPKKHIFDNHSMTLVLRRHMGLTRGFRHAALQREDLRRVYMAMRITAPLGGAVTQAFEIWSNWFENVGQLGFINIDLGRTEKPKLELSILSEVGSYGRQIGRISDALDVLIEQANLDRTKLSDAQIAALHDFREMVEEVKRCKRE</sequence>
<organism evidence="1 2">
    <name type="scientific">Durusdinium trenchii</name>
    <dbReference type="NCBI Taxonomy" id="1381693"/>
    <lineage>
        <taxon>Eukaryota</taxon>
        <taxon>Sar</taxon>
        <taxon>Alveolata</taxon>
        <taxon>Dinophyceae</taxon>
        <taxon>Suessiales</taxon>
        <taxon>Symbiodiniaceae</taxon>
        <taxon>Durusdinium</taxon>
    </lineage>
</organism>